<reference evidence="1 2" key="1">
    <citation type="submission" date="2020-02" db="EMBL/GenBank/DDBJ databases">
        <authorList>
            <person name="Li X.-J."/>
            <person name="Han X.-M."/>
        </authorList>
    </citation>
    <scope>NUCLEOTIDE SEQUENCE [LARGE SCALE GENOMIC DNA]</scope>
    <source>
        <strain evidence="1 2">CCTCC AB 2017055</strain>
    </source>
</reference>
<evidence type="ECO:0000313" key="1">
    <source>
        <dbReference type="EMBL" id="NEE02612.1"/>
    </source>
</evidence>
<sequence>MDRGVSERRRVRAEILEQIPLAQGEHVLSILCDVAGNWLVPTERSLYQHADHSWTRIGWEQVTRVHWDESRNVLELAVLTPQRPRPIALQLTESSPLVELARERVASTILLTTHVSLGDRGGARVRARRAPGSEQTVWQVTLDRHVDPSDSAIVAEIETALRELSGTLGA</sequence>
<dbReference type="RefSeq" id="WP_163741296.1">
    <property type="nucleotide sequence ID" value="NZ_JAAGOA010000015.1"/>
</dbReference>
<dbReference type="Proteomes" id="UP000475214">
    <property type="component" value="Unassembled WGS sequence"/>
</dbReference>
<evidence type="ECO:0000313" key="2">
    <source>
        <dbReference type="Proteomes" id="UP000475214"/>
    </source>
</evidence>
<dbReference type="EMBL" id="JAAGOA010000015">
    <property type="protein sequence ID" value="NEE02612.1"/>
    <property type="molecule type" value="Genomic_DNA"/>
</dbReference>
<organism evidence="1 2">
    <name type="scientific">Phytoactinopolyspora halotolerans</name>
    <dbReference type="NCBI Taxonomy" id="1981512"/>
    <lineage>
        <taxon>Bacteria</taxon>
        <taxon>Bacillati</taxon>
        <taxon>Actinomycetota</taxon>
        <taxon>Actinomycetes</taxon>
        <taxon>Jiangellales</taxon>
        <taxon>Jiangellaceae</taxon>
        <taxon>Phytoactinopolyspora</taxon>
    </lineage>
</organism>
<dbReference type="AlphaFoldDB" id="A0A6L9SDG7"/>
<gene>
    <name evidence="1" type="ORF">G1H10_20810</name>
</gene>
<comment type="caution">
    <text evidence="1">The sequence shown here is derived from an EMBL/GenBank/DDBJ whole genome shotgun (WGS) entry which is preliminary data.</text>
</comment>
<protein>
    <submittedName>
        <fullName evidence="1">Uncharacterized protein</fullName>
    </submittedName>
</protein>
<keyword evidence="2" id="KW-1185">Reference proteome</keyword>
<proteinExistence type="predicted"/>
<accession>A0A6L9SDG7</accession>
<name>A0A6L9SDG7_9ACTN</name>